<protein>
    <submittedName>
        <fullName evidence="2">Uncharacterized protein</fullName>
    </submittedName>
</protein>
<sequence>MSKVRKPNNGFARAERACRALLNTNHVAVVNIDPSGAQIMANWKSCKQIRSLAIANALFDFSYRWTIYISAMCRDERGVEYVKSVEISPEGIYKVERLTDAIEHYYLELRESCNPNHLVGIRLDRRSRRDHARRSPGREAVLCRRGLASGEGRGMRRVSNQVRQRRRQTWLDLPAHGIEEAGHGQEQCRSLSESRGEEEGTRRRGNQAALPARYSPSPC</sequence>
<feature type="compositionally biased region" description="Basic and acidic residues" evidence="1">
    <location>
        <begin position="192"/>
        <end position="202"/>
    </location>
</feature>
<organism evidence="2 3">
    <name type="scientific">Pseudomonas fluorescens</name>
    <dbReference type="NCBI Taxonomy" id="294"/>
    <lineage>
        <taxon>Bacteria</taxon>
        <taxon>Pseudomonadati</taxon>
        <taxon>Pseudomonadota</taxon>
        <taxon>Gammaproteobacteria</taxon>
        <taxon>Pseudomonadales</taxon>
        <taxon>Pseudomonadaceae</taxon>
        <taxon>Pseudomonas</taxon>
    </lineage>
</organism>
<proteinExistence type="predicted"/>
<reference evidence="2 3" key="1">
    <citation type="submission" date="2019-09" db="EMBL/GenBank/DDBJ databases">
        <authorList>
            <person name="Chandra G."/>
            <person name="Truman W A."/>
        </authorList>
    </citation>
    <scope>NUCLEOTIDE SEQUENCE [LARGE SCALE GENOMIC DNA]</scope>
    <source>
        <strain evidence="2">PS712</strain>
    </source>
</reference>
<dbReference type="EMBL" id="CABVIB010000055">
    <property type="protein sequence ID" value="VVO40224.1"/>
    <property type="molecule type" value="Genomic_DNA"/>
</dbReference>
<evidence type="ECO:0000256" key="1">
    <source>
        <dbReference type="SAM" id="MobiDB-lite"/>
    </source>
</evidence>
<dbReference type="AlphaFoldDB" id="A0A5E7FN02"/>
<evidence type="ECO:0000313" key="2">
    <source>
        <dbReference type="EMBL" id="VVO40224.1"/>
    </source>
</evidence>
<feature type="region of interest" description="Disordered" evidence="1">
    <location>
        <begin position="176"/>
        <end position="219"/>
    </location>
</feature>
<gene>
    <name evidence="2" type="ORF">PS712_05782</name>
</gene>
<evidence type="ECO:0000313" key="3">
    <source>
        <dbReference type="Proteomes" id="UP000326018"/>
    </source>
</evidence>
<accession>A0A5E7FN02</accession>
<name>A0A5E7FN02_PSEFL</name>
<dbReference type="Proteomes" id="UP000326018">
    <property type="component" value="Unassembled WGS sequence"/>
</dbReference>